<sequence length="60" mass="6183">MPCGIRQNRCTAPWGRAVVGGLGTQVEQGTKAELGGQRWWGIDVGRSGGGTTSGPELGVE</sequence>
<reference evidence="1" key="2">
    <citation type="journal article" date="2015" name="Data Brief">
        <title>Shoot transcriptome of the giant reed, Arundo donax.</title>
        <authorList>
            <person name="Barrero R.A."/>
            <person name="Guerrero F.D."/>
            <person name="Moolhuijzen P."/>
            <person name="Goolsby J.A."/>
            <person name="Tidwell J."/>
            <person name="Bellgard S.E."/>
            <person name="Bellgard M.I."/>
        </authorList>
    </citation>
    <scope>NUCLEOTIDE SEQUENCE</scope>
    <source>
        <tissue evidence="1">Shoot tissue taken approximately 20 cm above the soil surface</tissue>
    </source>
</reference>
<organism evidence="1">
    <name type="scientific">Arundo donax</name>
    <name type="common">Giant reed</name>
    <name type="synonym">Donax arundinaceus</name>
    <dbReference type="NCBI Taxonomy" id="35708"/>
    <lineage>
        <taxon>Eukaryota</taxon>
        <taxon>Viridiplantae</taxon>
        <taxon>Streptophyta</taxon>
        <taxon>Embryophyta</taxon>
        <taxon>Tracheophyta</taxon>
        <taxon>Spermatophyta</taxon>
        <taxon>Magnoliopsida</taxon>
        <taxon>Liliopsida</taxon>
        <taxon>Poales</taxon>
        <taxon>Poaceae</taxon>
        <taxon>PACMAD clade</taxon>
        <taxon>Arundinoideae</taxon>
        <taxon>Arundineae</taxon>
        <taxon>Arundo</taxon>
    </lineage>
</organism>
<dbReference type="AlphaFoldDB" id="A0A0A9FU74"/>
<dbReference type="EMBL" id="GBRH01184025">
    <property type="protein sequence ID" value="JAE13871.1"/>
    <property type="molecule type" value="Transcribed_RNA"/>
</dbReference>
<accession>A0A0A9FU74</accession>
<protein>
    <submittedName>
        <fullName evidence="1">Uncharacterized protein</fullName>
    </submittedName>
</protein>
<proteinExistence type="predicted"/>
<name>A0A0A9FU74_ARUDO</name>
<evidence type="ECO:0000313" key="1">
    <source>
        <dbReference type="EMBL" id="JAE13871.1"/>
    </source>
</evidence>
<reference evidence="1" key="1">
    <citation type="submission" date="2014-09" db="EMBL/GenBank/DDBJ databases">
        <authorList>
            <person name="Magalhaes I.L.F."/>
            <person name="Oliveira U."/>
            <person name="Santos F.R."/>
            <person name="Vidigal T.H.D.A."/>
            <person name="Brescovit A.D."/>
            <person name="Santos A.J."/>
        </authorList>
    </citation>
    <scope>NUCLEOTIDE SEQUENCE</scope>
    <source>
        <tissue evidence="1">Shoot tissue taken approximately 20 cm above the soil surface</tissue>
    </source>
</reference>